<dbReference type="Proteomes" id="UP000316123">
    <property type="component" value="Unassembled WGS sequence"/>
</dbReference>
<name>A0A9X9G006_PSEMA</name>
<dbReference type="AlphaFoldDB" id="A0A9X9G006"/>
<proteinExistence type="predicted"/>
<reference evidence="1 2" key="1">
    <citation type="submission" date="2019-06" db="EMBL/GenBank/DDBJ databases">
        <title>Pseudomonas bimorpha sp. nov. isolated from bovine raw milk and skim milk concentrate.</title>
        <authorList>
            <person name="Hofmann K."/>
            <person name="Huptas C."/>
            <person name="Doll E."/>
            <person name="Scherer S."/>
            <person name="Wenning M."/>
        </authorList>
    </citation>
    <scope>NUCLEOTIDE SEQUENCE [LARGE SCALE GENOMIC DNA]</scope>
    <source>
        <strain evidence="1 2">DSM 13124</strain>
    </source>
</reference>
<organism evidence="1 2">
    <name type="scientific">Pseudomonas marginalis</name>
    <name type="common">Pseudomonas panacis</name>
    <dbReference type="NCBI Taxonomy" id="298"/>
    <lineage>
        <taxon>Bacteria</taxon>
        <taxon>Pseudomonadati</taxon>
        <taxon>Pseudomonadota</taxon>
        <taxon>Gammaproteobacteria</taxon>
        <taxon>Pseudomonadales</taxon>
        <taxon>Pseudomonadaceae</taxon>
        <taxon>Pseudomonas</taxon>
    </lineage>
</organism>
<sequence length="122" mass="13354">MQIEAFDFSTLNTRRGGTDVTQKNSISSTDVSFFASMLEGSKASTPAVAPPAVLAMLAEHSSYIENKKNRLARALKSSSKGMDSEKFREYPRELSNVALTTQLLVKSLGKTSQCIDKICNMQ</sequence>
<dbReference type="OrthoDB" id="6897857at2"/>
<comment type="caution">
    <text evidence="1">The sequence shown here is derived from an EMBL/GenBank/DDBJ whole genome shotgun (WGS) entry which is preliminary data.</text>
</comment>
<dbReference type="Pfam" id="PF17001">
    <property type="entry name" value="T3SS_basalb_I"/>
    <property type="match status" value="1"/>
</dbReference>
<dbReference type="RefSeq" id="WP_074843642.1">
    <property type="nucleotide sequence ID" value="NZ_FNSU01000001.1"/>
</dbReference>
<dbReference type="InterPro" id="IPR012670">
    <property type="entry name" value="T3SS_YscI/HrpB"/>
</dbReference>
<evidence type="ECO:0000313" key="1">
    <source>
        <dbReference type="EMBL" id="TWR63040.1"/>
    </source>
</evidence>
<evidence type="ECO:0000313" key="2">
    <source>
        <dbReference type="Proteomes" id="UP000316123"/>
    </source>
</evidence>
<gene>
    <name evidence="1" type="ORF">FIV41_02675</name>
</gene>
<accession>A0A9X9G006</accession>
<dbReference type="GO" id="GO:0030254">
    <property type="term" value="P:protein secretion by the type III secretion system"/>
    <property type="evidence" value="ECO:0007669"/>
    <property type="project" value="InterPro"/>
</dbReference>
<protein>
    <submittedName>
        <fullName evidence="1">Type III secretion apparatus protein RspB</fullName>
    </submittedName>
</protein>
<dbReference type="EMBL" id="VFEQ01000001">
    <property type="protein sequence ID" value="TWR63040.1"/>
    <property type="molecule type" value="Genomic_DNA"/>
</dbReference>